<dbReference type="NCBIfam" id="TIGR00148">
    <property type="entry name" value="UbiD family decarboxylase"/>
    <property type="match status" value="1"/>
</dbReference>
<dbReference type="InterPro" id="IPR048304">
    <property type="entry name" value="UbiD_Rift_dom"/>
</dbReference>
<dbReference type="SUPFAM" id="SSF50475">
    <property type="entry name" value="FMN-binding split barrel"/>
    <property type="match status" value="1"/>
</dbReference>
<dbReference type="Pfam" id="PF20695">
    <property type="entry name" value="UbiD_N"/>
    <property type="match status" value="1"/>
</dbReference>
<dbReference type="GO" id="GO:0008694">
    <property type="term" value="F:4-hydroxy-3-polyprenylbenzoate decarboxylase activity"/>
    <property type="evidence" value="ECO:0007669"/>
    <property type="project" value="TreeGrafter"/>
</dbReference>
<dbReference type="InterPro" id="IPR049381">
    <property type="entry name" value="UbiD-like_C"/>
</dbReference>
<dbReference type="GO" id="GO:0005829">
    <property type="term" value="C:cytosol"/>
    <property type="evidence" value="ECO:0007669"/>
    <property type="project" value="TreeGrafter"/>
</dbReference>
<evidence type="ECO:0000259" key="1">
    <source>
        <dbReference type="Pfam" id="PF01977"/>
    </source>
</evidence>
<evidence type="ECO:0000313" key="4">
    <source>
        <dbReference type="EMBL" id="MBT0664855.1"/>
    </source>
</evidence>
<dbReference type="SUPFAM" id="SSF143968">
    <property type="entry name" value="UbiD C-terminal domain-like"/>
    <property type="match status" value="1"/>
</dbReference>
<dbReference type="Gene3D" id="3.40.1670.10">
    <property type="entry name" value="UbiD C-terminal domain-like"/>
    <property type="match status" value="1"/>
</dbReference>
<proteinExistence type="predicted"/>
<comment type="caution">
    <text evidence="4">The sequence shown here is derived from an EMBL/GenBank/DDBJ whole genome shotgun (WGS) entry which is preliminary data.</text>
</comment>
<dbReference type="Pfam" id="PF01977">
    <property type="entry name" value="UbiD"/>
    <property type="match status" value="1"/>
</dbReference>
<dbReference type="InterPro" id="IPR049383">
    <property type="entry name" value="UbiD-like_N"/>
</dbReference>
<evidence type="ECO:0000313" key="5">
    <source>
        <dbReference type="Proteomes" id="UP000811899"/>
    </source>
</evidence>
<dbReference type="PANTHER" id="PTHR30108">
    <property type="entry name" value="3-OCTAPRENYL-4-HYDROXYBENZOATE CARBOXY-LYASE-RELATED"/>
    <property type="match status" value="1"/>
</dbReference>
<dbReference type="Proteomes" id="UP000811899">
    <property type="component" value="Unassembled WGS sequence"/>
</dbReference>
<protein>
    <submittedName>
        <fullName evidence="4">UbiD family decarboxylase</fullName>
    </submittedName>
</protein>
<evidence type="ECO:0000259" key="3">
    <source>
        <dbReference type="Pfam" id="PF20696"/>
    </source>
</evidence>
<dbReference type="PANTHER" id="PTHR30108:SF17">
    <property type="entry name" value="FERULIC ACID DECARBOXYLASE 1"/>
    <property type="match status" value="1"/>
</dbReference>
<accession>A0AAW4L8F2</accession>
<dbReference type="Pfam" id="PF20696">
    <property type="entry name" value="UbiD_C"/>
    <property type="match status" value="1"/>
</dbReference>
<gene>
    <name evidence="4" type="ORF">KI809_11135</name>
</gene>
<dbReference type="GO" id="GO:0006744">
    <property type="term" value="P:ubiquinone biosynthetic process"/>
    <property type="evidence" value="ECO:0007669"/>
    <property type="project" value="TreeGrafter"/>
</dbReference>
<dbReference type="RefSeq" id="WP_214171631.1">
    <property type="nucleotide sequence ID" value="NZ_JAHCVJ010000004.1"/>
</dbReference>
<sequence>MVNHDLRDFLCRLEELGEIHQVPVEVDPVFEMSAICSKVCKLGVAGKALLFEKVKGSSFRAAANLFGSEKRLAAALNLEKLADLSGIMTEFLNGLAGASSKEKLSSLAKGGSASRLRPVTQATAPCQELRIDPPDLSGLPIPKSWPEDGIPAHDGRYLTLPVVVTAGPSGDHALNCGMYRAAVLGPDRLAIHWTATSGGSFHAAAWREVGRPMPVAIAVGGPPALTFAAMLPLPPELDEYTFAGLLQGAPITAVRCLTSSLLVPAGAELVIEGVIEPGETVEDGAFGNHTGYYHPSGLSPLVRVTAITHRRGMIYPFTVVGPPPMEDCWLAEAACRLLLPLLQVDIPAVKDVYQPGAGIFHGATIVAVDVTGAGGRTKLLELFREKNWLAGSRLLIFVDADQDPSDVAGVYWRVLNNVEWQRDLVINGPHLAIDATRKPGDQRVAVTIDPETECLIEKRWREYGFNDGR</sequence>
<name>A0AAW4L8F2_9BACT</name>
<evidence type="ECO:0000259" key="2">
    <source>
        <dbReference type="Pfam" id="PF20695"/>
    </source>
</evidence>
<organism evidence="4 5">
    <name type="scientific">Geoanaerobacter pelophilus</name>
    <dbReference type="NCBI Taxonomy" id="60036"/>
    <lineage>
        <taxon>Bacteria</taxon>
        <taxon>Pseudomonadati</taxon>
        <taxon>Thermodesulfobacteriota</taxon>
        <taxon>Desulfuromonadia</taxon>
        <taxon>Geobacterales</taxon>
        <taxon>Geobacteraceae</taxon>
        <taxon>Geoanaerobacter</taxon>
    </lineage>
</organism>
<feature type="domain" description="3-octaprenyl-4-hydroxybenzoate carboxy-lyase-like N-terminal" evidence="2">
    <location>
        <begin position="11"/>
        <end position="88"/>
    </location>
</feature>
<feature type="domain" description="3-octaprenyl-4-hydroxybenzoate carboxy-lyase-like Rift-related" evidence="1">
    <location>
        <begin position="119"/>
        <end position="323"/>
    </location>
</feature>
<dbReference type="InterPro" id="IPR002830">
    <property type="entry name" value="UbiD"/>
</dbReference>
<dbReference type="AlphaFoldDB" id="A0AAW4L8F2"/>
<dbReference type="EMBL" id="JAHCVJ010000004">
    <property type="protein sequence ID" value="MBT0664855.1"/>
    <property type="molecule type" value="Genomic_DNA"/>
</dbReference>
<reference evidence="4 5" key="1">
    <citation type="submission" date="2021-05" db="EMBL/GenBank/DDBJ databases">
        <title>The draft genome of Geobacter pelophilus DSM 12255.</title>
        <authorList>
            <person name="Xu Z."/>
            <person name="Masuda Y."/>
            <person name="Itoh H."/>
            <person name="Senoo K."/>
        </authorList>
    </citation>
    <scope>NUCLEOTIDE SEQUENCE [LARGE SCALE GENOMIC DNA]</scope>
    <source>
        <strain evidence="4 5">DSM 12255</strain>
    </source>
</reference>
<feature type="domain" description="3-octaprenyl-4-hydroxybenzoate carboxy-lyase-like C-terminal" evidence="3">
    <location>
        <begin position="328"/>
        <end position="440"/>
    </location>
</feature>
<keyword evidence="5" id="KW-1185">Reference proteome</keyword>